<dbReference type="GO" id="GO:0003677">
    <property type="term" value="F:DNA binding"/>
    <property type="evidence" value="ECO:0007669"/>
    <property type="project" value="InterPro"/>
</dbReference>
<dbReference type="PROSITE" id="PS50005">
    <property type="entry name" value="TPR"/>
    <property type="match status" value="1"/>
</dbReference>
<feature type="domain" description="BRCT" evidence="4">
    <location>
        <begin position="1"/>
        <end position="78"/>
    </location>
</feature>
<dbReference type="SUPFAM" id="SSF48452">
    <property type="entry name" value="TPR-like"/>
    <property type="match status" value="1"/>
</dbReference>
<dbReference type="InterPro" id="IPR011990">
    <property type="entry name" value="TPR-like_helical_dom_sf"/>
</dbReference>
<dbReference type="RefSeq" id="WP_231739719.1">
    <property type="nucleotide sequence ID" value="NZ_CP036267.1"/>
</dbReference>
<gene>
    <name evidence="5" type="ORF">Mal48_40540</name>
</gene>
<dbReference type="InterPro" id="IPR000551">
    <property type="entry name" value="MerR-type_HTH_dom"/>
</dbReference>
<dbReference type="CDD" id="cd17748">
    <property type="entry name" value="BRCT_DNA_ligase_like"/>
    <property type="match status" value="1"/>
</dbReference>
<feature type="repeat" description="TPR" evidence="3">
    <location>
        <begin position="310"/>
        <end position="343"/>
    </location>
</feature>
<dbReference type="GO" id="GO:0006355">
    <property type="term" value="P:regulation of DNA-templated transcription"/>
    <property type="evidence" value="ECO:0007669"/>
    <property type="project" value="InterPro"/>
</dbReference>
<accession>A0A517QT58</accession>
<dbReference type="Gene3D" id="3.40.50.10190">
    <property type="entry name" value="BRCT domain"/>
    <property type="match status" value="1"/>
</dbReference>
<evidence type="ECO:0000256" key="1">
    <source>
        <dbReference type="ARBA" id="ARBA00022737"/>
    </source>
</evidence>
<dbReference type="InterPro" id="IPR036420">
    <property type="entry name" value="BRCT_dom_sf"/>
</dbReference>
<dbReference type="Pfam" id="PF13411">
    <property type="entry name" value="MerR_1"/>
    <property type="match status" value="1"/>
</dbReference>
<dbReference type="InterPro" id="IPR001357">
    <property type="entry name" value="BRCT_dom"/>
</dbReference>
<keyword evidence="2 3" id="KW-0802">TPR repeat</keyword>
<dbReference type="Pfam" id="PF13432">
    <property type="entry name" value="TPR_16"/>
    <property type="match status" value="1"/>
</dbReference>
<dbReference type="PROSITE" id="PS50172">
    <property type="entry name" value="BRCT"/>
    <property type="match status" value="1"/>
</dbReference>
<dbReference type="InterPro" id="IPR009061">
    <property type="entry name" value="DNA-bd_dom_put_sf"/>
</dbReference>
<dbReference type="KEGG" id="tpol:Mal48_40540"/>
<dbReference type="Gene3D" id="1.25.40.10">
    <property type="entry name" value="Tetratricopeptide repeat domain"/>
    <property type="match status" value="1"/>
</dbReference>
<evidence type="ECO:0000256" key="3">
    <source>
        <dbReference type="PROSITE-ProRule" id="PRU00339"/>
    </source>
</evidence>
<dbReference type="InterPro" id="IPR019734">
    <property type="entry name" value="TPR_rpt"/>
</dbReference>
<dbReference type="SUPFAM" id="SSF52113">
    <property type="entry name" value="BRCT domain"/>
    <property type="match status" value="1"/>
</dbReference>
<keyword evidence="1" id="KW-0677">Repeat</keyword>
<dbReference type="Gene3D" id="1.10.1660.10">
    <property type="match status" value="1"/>
</dbReference>
<evidence type="ECO:0000313" key="5">
    <source>
        <dbReference type="EMBL" id="QDT34782.1"/>
    </source>
</evidence>
<protein>
    <submittedName>
        <fullName evidence="5">DNA polymerase III subunit epsilon</fullName>
    </submittedName>
</protein>
<evidence type="ECO:0000259" key="4">
    <source>
        <dbReference type="PROSITE" id="PS50172"/>
    </source>
</evidence>
<dbReference type="PROSITE" id="PS00552">
    <property type="entry name" value="HTH_MERR_1"/>
    <property type="match status" value="1"/>
</dbReference>
<sequence length="395" mass="44363">MTFTGILASTTHAEAAKLVEENGGTATDHVSRQLTMIVIGEEGWPLEDNGQPSVKLQQVERWIQSGADIQILNESQWLTLLGLNDHREEVHRLYTPAMLSSILGISTHVIRGWERSGLIQPIRKVHRLPYFDFREVSSARRLSELLGSGIPRQEIEKSLKSLPSVRRGDERPLEQLQILAHSLGVMIRDHHGLVMPATGQRVFEFDTEEVPSEALEDHEDDPQSISFASVAATPIDTRADSNRDWLVEGCRLYDAGQIQDALEAFRLAAMSSPQSSDVHFQLGECLYRLGATEGALERYYVAAEHDQDFLEAWTQIGCLHNELGENSAAANAFQVALTILPEYPDAHYHLAETLNQMGKTDVARLHWEEYLKHDHRGPWADVARQRIEQLGELGD</sequence>
<evidence type="ECO:0000256" key="2">
    <source>
        <dbReference type="ARBA" id="ARBA00022803"/>
    </source>
</evidence>
<name>A0A517QT58_9PLAN</name>
<keyword evidence="6" id="KW-1185">Reference proteome</keyword>
<proteinExistence type="predicted"/>
<organism evidence="5 6">
    <name type="scientific">Thalassoglobus polymorphus</name>
    <dbReference type="NCBI Taxonomy" id="2527994"/>
    <lineage>
        <taxon>Bacteria</taxon>
        <taxon>Pseudomonadati</taxon>
        <taxon>Planctomycetota</taxon>
        <taxon>Planctomycetia</taxon>
        <taxon>Planctomycetales</taxon>
        <taxon>Planctomycetaceae</taxon>
        <taxon>Thalassoglobus</taxon>
    </lineage>
</organism>
<dbReference type="PANTHER" id="PTHR45586:SF1">
    <property type="entry name" value="LIPOPOLYSACCHARIDE ASSEMBLY PROTEIN B"/>
    <property type="match status" value="1"/>
</dbReference>
<evidence type="ECO:0000313" key="6">
    <source>
        <dbReference type="Proteomes" id="UP000315724"/>
    </source>
</evidence>
<dbReference type="InterPro" id="IPR051012">
    <property type="entry name" value="CellSynth/LPSAsmb/PSIAsmb"/>
</dbReference>
<dbReference type="PANTHER" id="PTHR45586">
    <property type="entry name" value="TPR REPEAT-CONTAINING PROTEIN PA4667"/>
    <property type="match status" value="1"/>
</dbReference>
<dbReference type="SUPFAM" id="SSF46955">
    <property type="entry name" value="Putative DNA-binding domain"/>
    <property type="match status" value="1"/>
</dbReference>
<reference evidence="5 6" key="1">
    <citation type="submission" date="2019-02" db="EMBL/GenBank/DDBJ databases">
        <title>Deep-cultivation of Planctomycetes and their phenomic and genomic characterization uncovers novel biology.</title>
        <authorList>
            <person name="Wiegand S."/>
            <person name="Jogler M."/>
            <person name="Boedeker C."/>
            <person name="Pinto D."/>
            <person name="Vollmers J."/>
            <person name="Rivas-Marin E."/>
            <person name="Kohn T."/>
            <person name="Peeters S.H."/>
            <person name="Heuer A."/>
            <person name="Rast P."/>
            <person name="Oberbeckmann S."/>
            <person name="Bunk B."/>
            <person name="Jeske O."/>
            <person name="Meyerdierks A."/>
            <person name="Storesund J.E."/>
            <person name="Kallscheuer N."/>
            <person name="Luecker S."/>
            <person name="Lage O.M."/>
            <person name="Pohl T."/>
            <person name="Merkel B.J."/>
            <person name="Hornburger P."/>
            <person name="Mueller R.-W."/>
            <person name="Bruemmer F."/>
            <person name="Labrenz M."/>
            <person name="Spormann A.M."/>
            <person name="Op den Camp H."/>
            <person name="Overmann J."/>
            <person name="Amann R."/>
            <person name="Jetten M.S.M."/>
            <person name="Mascher T."/>
            <person name="Medema M.H."/>
            <person name="Devos D.P."/>
            <person name="Kaster A.-K."/>
            <person name="Ovreas L."/>
            <person name="Rohde M."/>
            <person name="Galperin M.Y."/>
            <person name="Jogler C."/>
        </authorList>
    </citation>
    <scope>NUCLEOTIDE SEQUENCE [LARGE SCALE GENOMIC DNA]</scope>
    <source>
        <strain evidence="5 6">Mal48</strain>
    </source>
</reference>
<dbReference type="SMART" id="SM00028">
    <property type="entry name" value="TPR"/>
    <property type="match status" value="3"/>
</dbReference>
<dbReference type="AlphaFoldDB" id="A0A517QT58"/>
<dbReference type="EMBL" id="CP036267">
    <property type="protein sequence ID" value="QDT34782.1"/>
    <property type="molecule type" value="Genomic_DNA"/>
</dbReference>
<dbReference type="Proteomes" id="UP000315724">
    <property type="component" value="Chromosome"/>
</dbReference>